<dbReference type="PRINTS" id="PR00081">
    <property type="entry name" value="GDHRDH"/>
</dbReference>
<proteinExistence type="predicted"/>
<gene>
    <name evidence="2" type="ORF">N7509_000708</name>
</gene>
<organism evidence="2 3">
    <name type="scientific">Penicillium cosmopolitanum</name>
    <dbReference type="NCBI Taxonomy" id="1131564"/>
    <lineage>
        <taxon>Eukaryota</taxon>
        <taxon>Fungi</taxon>
        <taxon>Dikarya</taxon>
        <taxon>Ascomycota</taxon>
        <taxon>Pezizomycotina</taxon>
        <taxon>Eurotiomycetes</taxon>
        <taxon>Eurotiomycetidae</taxon>
        <taxon>Eurotiales</taxon>
        <taxon>Aspergillaceae</taxon>
        <taxon>Penicillium</taxon>
    </lineage>
</organism>
<evidence type="ECO:0000313" key="3">
    <source>
        <dbReference type="Proteomes" id="UP001147747"/>
    </source>
</evidence>
<dbReference type="AlphaFoldDB" id="A0A9W9WAT4"/>
<dbReference type="RefSeq" id="XP_056493927.1">
    <property type="nucleotide sequence ID" value="XM_056625345.1"/>
</dbReference>
<sequence>MSSKELPPSTTPFFPNQFITNQFYSKAQYVSKDTDLSGKVAIVTGANTGLGLECANQLLSYKLSQLIIAVRSLRKGEDAAIHLRKQYPNAKIEVWLLDMSSYDSIQAFASQIEGKLPRLDIAILNAGIANSTFRLASTGHEETMQVNFLSTMFLSILLLPLLKSKSPTGSPGRLTIVTSMLSLTAKFAQKDKIPLLKAFDDEKTFDGVDIYPTSKYLGLLFLWKLTDLVSADDVVVNCVEPGFVKGTSLQREAPAAIRFMLYLLKVTTGRSMKLGATTYLDAAITKGKESHGCILMNWGIAPYPPLLYTVEGENIKERLWQETLEELSFVNVNGILESLAK</sequence>
<dbReference type="GO" id="GO:0016491">
    <property type="term" value="F:oxidoreductase activity"/>
    <property type="evidence" value="ECO:0007669"/>
    <property type="project" value="UniProtKB-KW"/>
</dbReference>
<protein>
    <recommendedName>
        <fullName evidence="4">Short-chain dehydrogenase/reductase family protein</fullName>
    </recommendedName>
</protein>
<dbReference type="Pfam" id="PF00106">
    <property type="entry name" value="adh_short"/>
    <property type="match status" value="1"/>
</dbReference>
<evidence type="ECO:0000313" key="2">
    <source>
        <dbReference type="EMBL" id="KAJ5414081.1"/>
    </source>
</evidence>
<evidence type="ECO:0008006" key="4">
    <source>
        <dbReference type="Google" id="ProtNLM"/>
    </source>
</evidence>
<dbReference type="InterPro" id="IPR002347">
    <property type="entry name" value="SDR_fam"/>
</dbReference>
<accession>A0A9W9WAT4</accession>
<evidence type="ECO:0000256" key="1">
    <source>
        <dbReference type="ARBA" id="ARBA00023002"/>
    </source>
</evidence>
<dbReference type="Gene3D" id="3.40.50.720">
    <property type="entry name" value="NAD(P)-binding Rossmann-like Domain"/>
    <property type="match status" value="1"/>
</dbReference>
<name>A0A9W9WAT4_9EURO</name>
<dbReference type="InterPro" id="IPR036291">
    <property type="entry name" value="NAD(P)-bd_dom_sf"/>
</dbReference>
<dbReference type="Proteomes" id="UP001147747">
    <property type="component" value="Unassembled WGS sequence"/>
</dbReference>
<reference evidence="2" key="1">
    <citation type="submission" date="2022-12" db="EMBL/GenBank/DDBJ databases">
        <authorList>
            <person name="Petersen C."/>
        </authorList>
    </citation>
    <scope>NUCLEOTIDE SEQUENCE</scope>
    <source>
        <strain evidence="2">IBT 29677</strain>
    </source>
</reference>
<comment type="caution">
    <text evidence="2">The sequence shown here is derived from an EMBL/GenBank/DDBJ whole genome shotgun (WGS) entry which is preliminary data.</text>
</comment>
<dbReference type="OrthoDB" id="191139at2759"/>
<keyword evidence="1" id="KW-0560">Oxidoreductase</keyword>
<reference evidence="2" key="2">
    <citation type="journal article" date="2023" name="IMA Fungus">
        <title>Comparative genomic study of the Penicillium genus elucidates a diverse pangenome and 15 lateral gene transfer events.</title>
        <authorList>
            <person name="Petersen C."/>
            <person name="Sorensen T."/>
            <person name="Nielsen M.R."/>
            <person name="Sondergaard T.E."/>
            <person name="Sorensen J.L."/>
            <person name="Fitzpatrick D.A."/>
            <person name="Frisvad J.C."/>
            <person name="Nielsen K.L."/>
        </authorList>
    </citation>
    <scope>NUCLEOTIDE SEQUENCE</scope>
    <source>
        <strain evidence="2">IBT 29677</strain>
    </source>
</reference>
<dbReference type="PANTHER" id="PTHR43157:SF35">
    <property type="entry name" value="DEHYDROGENASE_REDUCTASE FAMILY PROTEIN, PUTATIVE-RELATED"/>
    <property type="match status" value="1"/>
</dbReference>
<dbReference type="EMBL" id="JAPZBU010000003">
    <property type="protein sequence ID" value="KAJ5414081.1"/>
    <property type="molecule type" value="Genomic_DNA"/>
</dbReference>
<dbReference type="GeneID" id="81364325"/>
<dbReference type="PANTHER" id="PTHR43157">
    <property type="entry name" value="PHOSPHATIDYLINOSITOL-GLYCAN BIOSYNTHESIS CLASS F PROTEIN-RELATED"/>
    <property type="match status" value="1"/>
</dbReference>
<keyword evidence="3" id="KW-1185">Reference proteome</keyword>
<dbReference type="SUPFAM" id="SSF51735">
    <property type="entry name" value="NAD(P)-binding Rossmann-fold domains"/>
    <property type="match status" value="1"/>
</dbReference>